<keyword evidence="9" id="KW-1185">Reference proteome</keyword>
<keyword evidence="6" id="KW-0175">Coiled coil</keyword>
<dbReference type="InterPro" id="IPR002661">
    <property type="entry name" value="Ribosome_recyc_fac"/>
</dbReference>
<evidence type="ECO:0000256" key="4">
    <source>
        <dbReference type="ARBA" id="ARBA00022917"/>
    </source>
</evidence>
<dbReference type="SUPFAM" id="SSF55194">
    <property type="entry name" value="Ribosome recycling factor, RRF"/>
    <property type="match status" value="1"/>
</dbReference>
<evidence type="ECO:0000256" key="2">
    <source>
        <dbReference type="ARBA" id="ARBA00005912"/>
    </source>
</evidence>
<dbReference type="FunFam" id="3.30.1360.40:FF:000001">
    <property type="entry name" value="Ribosome-recycling factor"/>
    <property type="match status" value="1"/>
</dbReference>
<evidence type="ECO:0000256" key="1">
    <source>
        <dbReference type="ARBA" id="ARBA00004496"/>
    </source>
</evidence>
<keyword evidence="3 5" id="KW-0963">Cytoplasm</keyword>
<evidence type="ECO:0000256" key="5">
    <source>
        <dbReference type="HAMAP-Rule" id="MF_00040"/>
    </source>
</evidence>
<dbReference type="OrthoDB" id="9804006at2"/>
<accession>W8TFP1</accession>
<dbReference type="Proteomes" id="UP000019591">
    <property type="component" value="Chromosome"/>
</dbReference>
<proteinExistence type="inferred from homology"/>
<sequence length="185" mass="20958">MSLELINELKEKMEKTISVFKDDLSVIRAGRANPKMLDKIIVDYYGTPTPLKQMAGVSTPEPRAILIQPWDATAVRDIEKAIMNSDLGFNPTNDGKTIRISVPQLTEERRKDLVKLVGKTGENAKVAIRNERRTANEKVKKMEKNGEIAEDESKRAQDEIQKITDAHVKLIDELSDKKEQEIMEV</sequence>
<organism evidence="8 9">
    <name type="scientific">Peptoclostridium acidaminophilum DSM 3953</name>
    <dbReference type="NCBI Taxonomy" id="1286171"/>
    <lineage>
        <taxon>Bacteria</taxon>
        <taxon>Bacillati</taxon>
        <taxon>Bacillota</taxon>
        <taxon>Clostridia</taxon>
        <taxon>Peptostreptococcales</taxon>
        <taxon>Peptoclostridiaceae</taxon>
        <taxon>Peptoclostridium</taxon>
    </lineage>
</organism>
<evidence type="ECO:0000313" key="8">
    <source>
        <dbReference type="EMBL" id="AHM56628.1"/>
    </source>
</evidence>
<dbReference type="EMBL" id="CP007452">
    <property type="protein sequence ID" value="AHM56628.1"/>
    <property type="molecule type" value="Genomic_DNA"/>
</dbReference>
<dbReference type="PANTHER" id="PTHR20982:SF3">
    <property type="entry name" value="MITOCHONDRIAL RIBOSOME RECYCLING FACTOR PSEUDO 1"/>
    <property type="match status" value="1"/>
</dbReference>
<reference evidence="8 9" key="1">
    <citation type="journal article" date="2014" name="Genome Announc.">
        <title>Complete Genome Sequence of Amino Acid-Utilizing Eubacterium acidaminophilum al-2 (DSM 3953).</title>
        <authorList>
            <person name="Poehlein A."/>
            <person name="Andreesen J.R."/>
            <person name="Daniel R."/>
        </authorList>
    </citation>
    <scope>NUCLEOTIDE SEQUENCE [LARGE SCALE GENOMIC DNA]</scope>
    <source>
        <strain evidence="8 9">DSM 3953</strain>
    </source>
</reference>
<dbReference type="NCBIfam" id="TIGR00496">
    <property type="entry name" value="frr"/>
    <property type="match status" value="1"/>
</dbReference>
<dbReference type="KEGG" id="eac:EAL2_c13330"/>
<evidence type="ECO:0000256" key="3">
    <source>
        <dbReference type="ARBA" id="ARBA00022490"/>
    </source>
</evidence>
<dbReference type="FunFam" id="1.10.132.20:FF:000001">
    <property type="entry name" value="Ribosome-recycling factor"/>
    <property type="match status" value="1"/>
</dbReference>
<dbReference type="STRING" id="1286171.EAL2_c13330"/>
<dbReference type="Gene3D" id="3.30.1360.40">
    <property type="match status" value="1"/>
</dbReference>
<dbReference type="Pfam" id="PF01765">
    <property type="entry name" value="RRF"/>
    <property type="match status" value="1"/>
</dbReference>
<feature type="domain" description="Ribosome recycling factor" evidence="7">
    <location>
        <begin position="20"/>
        <end position="183"/>
    </location>
</feature>
<gene>
    <name evidence="5 8" type="primary">frr</name>
    <name evidence="8" type="ORF">EAL2_c13330</name>
</gene>
<evidence type="ECO:0000256" key="6">
    <source>
        <dbReference type="SAM" id="Coils"/>
    </source>
</evidence>
<dbReference type="HAMAP" id="MF_00040">
    <property type="entry name" value="RRF"/>
    <property type="match status" value="1"/>
</dbReference>
<dbReference type="RefSeq" id="WP_025435613.1">
    <property type="nucleotide sequence ID" value="NZ_CP007452.1"/>
</dbReference>
<keyword evidence="4 5" id="KW-0648">Protein biosynthesis</keyword>
<comment type="function">
    <text evidence="5">Responsible for the release of ribosomes from messenger RNA at the termination of protein biosynthesis. May increase the efficiency of translation by recycling ribosomes from one round of translation to another.</text>
</comment>
<dbReference type="InterPro" id="IPR023584">
    <property type="entry name" value="Ribosome_recyc_fac_dom"/>
</dbReference>
<evidence type="ECO:0000313" key="9">
    <source>
        <dbReference type="Proteomes" id="UP000019591"/>
    </source>
</evidence>
<dbReference type="GO" id="GO:0043023">
    <property type="term" value="F:ribosomal large subunit binding"/>
    <property type="evidence" value="ECO:0007669"/>
    <property type="project" value="TreeGrafter"/>
</dbReference>
<comment type="subcellular location">
    <subcellularLocation>
        <location evidence="1 5">Cytoplasm</location>
    </subcellularLocation>
</comment>
<dbReference type="eggNOG" id="COG0233">
    <property type="taxonomic scope" value="Bacteria"/>
</dbReference>
<evidence type="ECO:0000259" key="7">
    <source>
        <dbReference type="Pfam" id="PF01765"/>
    </source>
</evidence>
<dbReference type="PANTHER" id="PTHR20982">
    <property type="entry name" value="RIBOSOME RECYCLING FACTOR"/>
    <property type="match status" value="1"/>
</dbReference>
<dbReference type="HOGENOM" id="CLU_073981_2_0_9"/>
<dbReference type="GO" id="GO:0006415">
    <property type="term" value="P:translational termination"/>
    <property type="evidence" value="ECO:0007669"/>
    <property type="project" value="UniProtKB-UniRule"/>
</dbReference>
<protein>
    <recommendedName>
        <fullName evidence="5">Ribosome-recycling factor</fullName>
        <shortName evidence="5">RRF</shortName>
    </recommendedName>
    <alternativeName>
        <fullName evidence="5">Ribosome-releasing factor</fullName>
    </alternativeName>
</protein>
<dbReference type="AlphaFoldDB" id="W8TFP1"/>
<dbReference type="PATRIC" id="fig|1286171.3.peg.1283"/>
<dbReference type="InterPro" id="IPR036191">
    <property type="entry name" value="RRF_sf"/>
</dbReference>
<name>W8TFP1_PEPAC</name>
<dbReference type="GO" id="GO:0005737">
    <property type="term" value="C:cytoplasm"/>
    <property type="evidence" value="ECO:0007669"/>
    <property type="project" value="UniProtKB-SubCell"/>
</dbReference>
<comment type="similarity">
    <text evidence="2 5">Belongs to the RRF family.</text>
</comment>
<dbReference type="Gene3D" id="1.10.132.20">
    <property type="entry name" value="Ribosome-recycling factor"/>
    <property type="match status" value="1"/>
</dbReference>
<feature type="coiled-coil region" evidence="6">
    <location>
        <begin position="125"/>
        <end position="166"/>
    </location>
</feature>
<dbReference type="CDD" id="cd00520">
    <property type="entry name" value="RRF"/>
    <property type="match status" value="1"/>
</dbReference>